<dbReference type="AlphaFoldDB" id="G0QMU4"/>
<dbReference type="InParanoid" id="G0QMU4"/>
<dbReference type="InterPro" id="IPR021862">
    <property type="entry name" value="DUF3472"/>
</dbReference>
<evidence type="ECO:0000313" key="2">
    <source>
        <dbReference type="Proteomes" id="UP000008983"/>
    </source>
</evidence>
<dbReference type="RefSeq" id="XP_004037440.1">
    <property type="nucleotide sequence ID" value="XM_004037392.1"/>
</dbReference>
<organism evidence="1 2">
    <name type="scientific">Ichthyophthirius multifiliis</name>
    <name type="common">White spot disease agent</name>
    <name type="synonym">Ich</name>
    <dbReference type="NCBI Taxonomy" id="5932"/>
    <lineage>
        <taxon>Eukaryota</taxon>
        <taxon>Sar</taxon>
        <taxon>Alveolata</taxon>
        <taxon>Ciliophora</taxon>
        <taxon>Intramacronucleata</taxon>
        <taxon>Oligohymenophorea</taxon>
        <taxon>Hymenostomatida</taxon>
        <taxon>Ophryoglenina</taxon>
        <taxon>Ichthyophthirius</taxon>
    </lineage>
</organism>
<evidence type="ECO:0000313" key="1">
    <source>
        <dbReference type="EMBL" id="EGR33454.1"/>
    </source>
</evidence>
<dbReference type="GeneID" id="14909637"/>
<name>G0QMU4_ICHMU</name>
<keyword evidence="2" id="KW-1185">Reference proteome</keyword>
<dbReference type="eggNOG" id="ENOG502S7M5">
    <property type="taxonomic scope" value="Eukaryota"/>
</dbReference>
<dbReference type="Pfam" id="PF11958">
    <property type="entry name" value="DUF3472"/>
    <property type="match status" value="1"/>
</dbReference>
<dbReference type="EMBL" id="GL983438">
    <property type="protein sequence ID" value="EGR33454.1"/>
    <property type="molecule type" value="Genomic_DNA"/>
</dbReference>
<dbReference type="SMR" id="G0QMU4"/>
<accession>G0QMU4</accession>
<proteinExistence type="predicted"/>
<gene>
    <name evidence="1" type="ORF">IMG5_051850</name>
</gene>
<sequence length="244" mass="28246">MAIGFAQGYFGIQVNSQTERRILFSVWSNQQSDNPNEIMPDNKVICLQKGNDVVVKEFGGEGSGGQSYMIYPWKVDVTYKFWLRAQPQADNKTNFTAYFYDPDTLKWLLIASFQRNYTNTYIKRPHSFLENFSPEYGHLKRKVYFGNQWAIPKSQPGKGAIPMKSKLATFTMDGTANKQMRLDYNGGNEGKYLFLENCGFSVDGRKLIKPYNKFNDQYFNNENIIPDQDVQNLTNNKKLRNLIE</sequence>
<dbReference type="OMA" id="YFCVIGF"/>
<dbReference type="OrthoDB" id="6338748at2759"/>
<protein>
    <recommendedName>
        <fullName evidence="3">DUF5077 domain-containing protein</fullName>
    </recommendedName>
</protein>
<evidence type="ECO:0008006" key="3">
    <source>
        <dbReference type="Google" id="ProtNLM"/>
    </source>
</evidence>
<reference evidence="1 2" key="1">
    <citation type="submission" date="2011-07" db="EMBL/GenBank/DDBJ databases">
        <authorList>
            <person name="Coyne R."/>
            <person name="Brami D."/>
            <person name="Johnson J."/>
            <person name="Hostetler J."/>
            <person name="Hannick L."/>
            <person name="Clark T."/>
            <person name="Cassidy-Hanley D."/>
            <person name="Inman J."/>
        </authorList>
    </citation>
    <scope>NUCLEOTIDE SEQUENCE [LARGE SCALE GENOMIC DNA]</scope>
    <source>
        <strain evidence="1 2">G5</strain>
    </source>
</reference>
<dbReference type="Proteomes" id="UP000008983">
    <property type="component" value="Unassembled WGS sequence"/>
</dbReference>